<dbReference type="GO" id="GO:0016491">
    <property type="term" value="F:oxidoreductase activity"/>
    <property type="evidence" value="ECO:0007669"/>
    <property type="project" value="InterPro"/>
</dbReference>
<dbReference type="Pfam" id="PF01593">
    <property type="entry name" value="Amino_oxidase"/>
    <property type="match status" value="1"/>
</dbReference>
<evidence type="ECO:0000256" key="2">
    <source>
        <dbReference type="ARBA" id="ARBA00038825"/>
    </source>
</evidence>
<dbReference type="InterPro" id="IPR002937">
    <property type="entry name" value="Amino_oxidase"/>
</dbReference>
<evidence type="ECO:0000313" key="5">
    <source>
        <dbReference type="EMBL" id="GGS10227.1"/>
    </source>
</evidence>
<evidence type="ECO:0000256" key="3">
    <source>
        <dbReference type="ARBA" id="ARBA00040298"/>
    </source>
</evidence>
<dbReference type="Proteomes" id="UP000606194">
    <property type="component" value="Unassembled WGS sequence"/>
</dbReference>
<dbReference type="Gene3D" id="3.50.50.60">
    <property type="entry name" value="FAD/NAD(P)-binding domain"/>
    <property type="match status" value="2"/>
</dbReference>
<dbReference type="InterPro" id="IPR036188">
    <property type="entry name" value="FAD/NAD-bd_sf"/>
</dbReference>
<evidence type="ECO:0000313" key="6">
    <source>
        <dbReference type="Proteomes" id="UP000606194"/>
    </source>
</evidence>
<gene>
    <name evidence="5" type="ORF">GCM10010269_56690</name>
</gene>
<sequence length="533" mass="56271">MPTTVDAIVVGSGVNGLVAAAELAKAGWSVALVERADRLGGFIATEERTVPGYLHDTFSSWHPLFVSGPAYATLGTDLHRHGLNYLNADAYVTGTVADDGRVVLAHRDPEATASSFTHPEDGAAYLAMLQRFLDNADAIGGFLGSEPRSPQVLRHAVKLLRREKLAGTEAWLRDTVTSGRSYCRREFRGEEADLLWVPWLLHAGLSPDHASGALMLPILAATVHGFGLPVVEGGAGRFVDAFRALLAELRVEVRTGSTVERIVVDGNGRAVGVVCGSETLRARRAVLASVTPSALYGELLPAAVPVAPQVRAQAGRFRHGRAAMQLHIALSEPLSWNDDRLAEVPLLHLSDGSASTAIACAEAEAGLLPRRPTVVVGQQHVLDPSRVPTGGAALWLQLQELPFAPAGDAGEELDVSGGWTKELAEGYARRVIARIARHAPDLPDKVLAVDVVSPADLLAANPNAIAGDPYGGSAELDQNLLWRPLPAASRHAGPVPGLWHIGASTHPGPGLGGGSGHLAAQQLLRRGRRSRGH</sequence>
<organism evidence="5 6">
    <name type="scientific">Streptomyces humidus</name>
    <dbReference type="NCBI Taxonomy" id="52259"/>
    <lineage>
        <taxon>Bacteria</taxon>
        <taxon>Bacillati</taxon>
        <taxon>Actinomycetota</taxon>
        <taxon>Actinomycetes</taxon>
        <taxon>Kitasatosporales</taxon>
        <taxon>Streptomycetaceae</taxon>
        <taxon>Streptomyces</taxon>
    </lineage>
</organism>
<dbReference type="RefSeq" id="WP_190152157.1">
    <property type="nucleotide sequence ID" value="NZ_BMTL01000026.1"/>
</dbReference>
<evidence type="ECO:0000256" key="1">
    <source>
        <dbReference type="ARBA" id="ARBA00037217"/>
    </source>
</evidence>
<comment type="function">
    <text evidence="1">Probable oxidoreductase that may play a role as regulator of mitochondrial function.</text>
</comment>
<dbReference type="AlphaFoldDB" id="A0A918L5M2"/>
<evidence type="ECO:0000259" key="4">
    <source>
        <dbReference type="Pfam" id="PF01593"/>
    </source>
</evidence>
<dbReference type="PANTHER" id="PTHR10668:SF105">
    <property type="entry name" value="DEHYDROGENASE-RELATED"/>
    <property type="match status" value="1"/>
</dbReference>
<feature type="domain" description="Amine oxidase" evidence="4">
    <location>
        <begin position="16"/>
        <end position="506"/>
    </location>
</feature>
<comment type="caution">
    <text evidence="5">The sequence shown here is derived from an EMBL/GenBank/DDBJ whole genome shotgun (WGS) entry which is preliminary data.</text>
</comment>
<name>A0A918L5M2_9ACTN</name>
<keyword evidence="6" id="KW-1185">Reference proteome</keyword>
<reference evidence="5" key="1">
    <citation type="journal article" date="2014" name="Int. J. Syst. Evol. Microbiol.">
        <title>Complete genome sequence of Corynebacterium casei LMG S-19264T (=DSM 44701T), isolated from a smear-ripened cheese.</title>
        <authorList>
            <consortium name="US DOE Joint Genome Institute (JGI-PGF)"/>
            <person name="Walter F."/>
            <person name="Albersmeier A."/>
            <person name="Kalinowski J."/>
            <person name="Ruckert C."/>
        </authorList>
    </citation>
    <scope>NUCLEOTIDE SEQUENCE</scope>
    <source>
        <strain evidence="5">JCM 4386</strain>
    </source>
</reference>
<proteinExistence type="predicted"/>
<accession>A0A918L5M2</accession>
<protein>
    <recommendedName>
        <fullName evidence="3">Pyridine nucleotide-disulfide oxidoreductase domain-containing protein 2</fullName>
    </recommendedName>
</protein>
<comment type="subunit">
    <text evidence="2">Interacts with COX5B; this interaction may contribute to localize PYROXD2 to the inner face of the inner mitochondrial membrane.</text>
</comment>
<reference evidence="5" key="2">
    <citation type="submission" date="2020-09" db="EMBL/GenBank/DDBJ databases">
        <authorList>
            <person name="Sun Q."/>
            <person name="Ohkuma M."/>
        </authorList>
    </citation>
    <scope>NUCLEOTIDE SEQUENCE</scope>
    <source>
        <strain evidence="5">JCM 4386</strain>
    </source>
</reference>
<dbReference type="SUPFAM" id="SSF51905">
    <property type="entry name" value="FAD/NAD(P)-binding domain"/>
    <property type="match status" value="1"/>
</dbReference>
<dbReference type="PANTHER" id="PTHR10668">
    <property type="entry name" value="PHYTOENE DEHYDROGENASE"/>
    <property type="match status" value="1"/>
</dbReference>
<dbReference type="EMBL" id="BMTL01000026">
    <property type="protein sequence ID" value="GGS10227.1"/>
    <property type="molecule type" value="Genomic_DNA"/>
</dbReference>